<dbReference type="InterPro" id="IPR032030">
    <property type="entry name" value="YscD_cytoplasmic_dom"/>
</dbReference>
<dbReference type="PROSITE" id="PS50006">
    <property type="entry name" value="FHA_DOMAIN"/>
    <property type="match status" value="1"/>
</dbReference>
<dbReference type="InterPro" id="IPR000253">
    <property type="entry name" value="FHA_dom"/>
</dbReference>
<organism evidence="2 3">
    <name type="scientific">Candidatus Sulfomarinibacter kjeldsenii</name>
    <dbReference type="NCBI Taxonomy" id="2885994"/>
    <lineage>
        <taxon>Bacteria</taxon>
        <taxon>Pseudomonadati</taxon>
        <taxon>Acidobacteriota</taxon>
        <taxon>Thermoanaerobaculia</taxon>
        <taxon>Thermoanaerobaculales</taxon>
        <taxon>Candidatus Sulfomarinibacteraceae</taxon>
        <taxon>Candidatus Sulfomarinibacter</taxon>
    </lineage>
</organism>
<dbReference type="InterPro" id="IPR008984">
    <property type="entry name" value="SMAD_FHA_dom_sf"/>
</dbReference>
<dbReference type="CDD" id="cd00060">
    <property type="entry name" value="FHA"/>
    <property type="match status" value="1"/>
</dbReference>
<protein>
    <submittedName>
        <fullName evidence="2">Zinc-ribbon domain-containing protein</fullName>
    </submittedName>
</protein>
<feature type="domain" description="FHA" evidence="1">
    <location>
        <begin position="109"/>
        <end position="158"/>
    </location>
</feature>
<comment type="caution">
    <text evidence="2">The sequence shown here is derived from an EMBL/GenBank/DDBJ whole genome shotgun (WGS) entry which is preliminary data.</text>
</comment>
<dbReference type="SMART" id="SM00240">
    <property type="entry name" value="FHA"/>
    <property type="match status" value="1"/>
</dbReference>
<reference evidence="2 3" key="1">
    <citation type="submission" date="2020-08" db="EMBL/GenBank/DDBJ databases">
        <title>Acidobacteriota in marine sediments use diverse sulfur dissimilation pathways.</title>
        <authorList>
            <person name="Wasmund K."/>
        </authorList>
    </citation>
    <scope>NUCLEOTIDE SEQUENCE [LARGE SCALE GENOMIC DNA]</scope>
    <source>
        <strain evidence="2">MAG AM3-A</strain>
    </source>
</reference>
<evidence type="ECO:0000259" key="1">
    <source>
        <dbReference type="PROSITE" id="PS50006"/>
    </source>
</evidence>
<accession>A0A8J6YBZ3</accession>
<name>A0A8J6YBZ3_9BACT</name>
<proteinExistence type="predicted"/>
<gene>
    <name evidence="2" type="ORF">IFJ97_06865</name>
</gene>
<dbReference type="EMBL" id="JACXWA010000112">
    <property type="protein sequence ID" value="MBD3871060.1"/>
    <property type="molecule type" value="Genomic_DNA"/>
</dbReference>
<dbReference type="NCBIfam" id="TIGR02098">
    <property type="entry name" value="MJ0042_CXXC"/>
    <property type="match status" value="1"/>
</dbReference>
<dbReference type="SUPFAM" id="SSF49879">
    <property type="entry name" value="SMAD/FHA domain"/>
    <property type="match status" value="1"/>
</dbReference>
<dbReference type="Gene3D" id="2.60.200.20">
    <property type="match status" value="1"/>
</dbReference>
<dbReference type="Proteomes" id="UP000598633">
    <property type="component" value="Unassembled WGS sequence"/>
</dbReference>
<dbReference type="AlphaFoldDB" id="A0A8J6YBZ3"/>
<sequence>MIITCPECSTKYRYDEARFGGADVKLVKCTSCEHSFEVRNPLDEPSNATSIGKMFQEVPEKVEAPDGELKAESPELPELAPLPTDQRFSLAVIAGSQAGTVFPITKPRIYLGRGSTMDIQIKDSEVSRRHAMLEVREGAVVLVDMGATNGTWVGGERAEEAEITNQGEFTLGSTTLMLIITGGAGA</sequence>
<dbReference type="InterPro" id="IPR011723">
    <property type="entry name" value="Znf/thioredoxin_put"/>
</dbReference>
<dbReference type="Pfam" id="PF13717">
    <property type="entry name" value="Zn_ribbon_4"/>
    <property type="match status" value="1"/>
</dbReference>
<dbReference type="Pfam" id="PF16697">
    <property type="entry name" value="Yop-YscD_cpl"/>
    <property type="match status" value="1"/>
</dbReference>
<evidence type="ECO:0000313" key="2">
    <source>
        <dbReference type="EMBL" id="MBD3871060.1"/>
    </source>
</evidence>
<evidence type="ECO:0000313" key="3">
    <source>
        <dbReference type="Proteomes" id="UP000598633"/>
    </source>
</evidence>